<dbReference type="OrthoDB" id="10009520at2759"/>
<dbReference type="GO" id="GO:0043130">
    <property type="term" value="F:ubiquitin binding"/>
    <property type="evidence" value="ECO:0007669"/>
    <property type="project" value="TreeGrafter"/>
</dbReference>
<evidence type="ECO:0000256" key="7">
    <source>
        <dbReference type="ARBA" id="ARBA00022833"/>
    </source>
</evidence>
<keyword evidence="10" id="KW-1185">Reference proteome</keyword>
<keyword evidence="6" id="KW-0833">Ubl conjugation pathway</keyword>
<evidence type="ECO:0000313" key="10">
    <source>
        <dbReference type="Proteomes" id="UP000639643"/>
    </source>
</evidence>
<evidence type="ECO:0000256" key="3">
    <source>
        <dbReference type="ARBA" id="ARBA00022723"/>
    </source>
</evidence>
<dbReference type="GO" id="GO:0097039">
    <property type="term" value="P:protein linear polyubiquitination"/>
    <property type="evidence" value="ECO:0007669"/>
    <property type="project" value="TreeGrafter"/>
</dbReference>
<dbReference type="Pfam" id="PF22191">
    <property type="entry name" value="IBR_1"/>
    <property type="match status" value="1"/>
</dbReference>
<evidence type="ECO:0000256" key="2">
    <source>
        <dbReference type="ARBA" id="ARBA00022679"/>
    </source>
</evidence>
<feature type="non-terminal residue" evidence="9">
    <location>
        <position position="1"/>
    </location>
</feature>
<protein>
    <recommendedName>
        <fullName evidence="8">RING-type domain-containing protein</fullName>
    </recommendedName>
</protein>
<organism evidence="9 10">
    <name type="scientific">Colletotrichum musicola</name>
    <dbReference type="NCBI Taxonomy" id="2175873"/>
    <lineage>
        <taxon>Eukaryota</taxon>
        <taxon>Fungi</taxon>
        <taxon>Dikarya</taxon>
        <taxon>Ascomycota</taxon>
        <taxon>Pezizomycotina</taxon>
        <taxon>Sordariomycetes</taxon>
        <taxon>Hypocreomycetidae</taxon>
        <taxon>Glomerellales</taxon>
        <taxon>Glomerellaceae</taxon>
        <taxon>Colletotrichum</taxon>
        <taxon>Colletotrichum orchidearum species complex</taxon>
    </lineage>
</organism>
<keyword evidence="7" id="KW-0862">Zinc</keyword>
<dbReference type="InterPro" id="IPR051628">
    <property type="entry name" value="LUBAC_E3_Ligases"/>
</dbReference>
<proteinExistence type="predicted"/>
<dbReference type="InterPro" id="IPR044066">
    <property type="entry name" value="TRIAD_supradom"/>
</dbReference>
<evidence type="ECO:0000259" key="8">
    <source>
        <dbReference type="PROSITE" id="PS51873"/>
    </source>
</evidence>
<dbReference type="CDD" id="cd20335">
    <property type="entry name" value="BRcat_RBR"/>
    <property type="match status" value="1"/>
</dbReference>
<sequence length="322" mass="35302">QPCYDDVTYSQYILLVSDYPELAQEILSRFAALSTFERAKAGVLYLKLAEVPITAEDVEPPLPSPPAPGNFKDIVLNCVFCGDGFGRADFLSSCGHSYCADCFAHWVGVPETWFKNPSLTCDYQSQGHECGHVFALTELKMQLASTDYEAMLLGSAAAYIQKRPAEFRTCPTEGCEEMYNPSSRCRQHDCPGCSATFCTKCGEPHAESAGCTIDGDLEAAKEEMGAKDCPRCRAILLKSDGCNHMTCPCCNGHICWVCLESFDEGLACQWHLNKHHGGLGLGTQVNPDGMPVVDWVAMETHRALEVHAAAQLRRDRQQAPDA</sequence>
<evidence type="ECO:0000313" key="9">
    <source>
        <dbReference type="EMBL" id="KAF6787337.1"/>
    </source>
</evidence>
<keyword evidence="3" id="KW-0479">Metal-binding</keyword>
<accession>A0A8H6IMU8</accession>
<dbReference type="PROSITE" id="PS51873">
    <property type="entry name" value="TRIAD"/>
    <property type="match status" value="1"/>
</dbReference>
<gene>
    <name evidence="9" type="ORF">CMUS01_16455</name>
</gene>
<dbReference type="Gene3D" id="1.20.120.1750">
    <property type="match status" value="1"/>
</dbReference>
<evidence type="ECO:0000256" key="4">
    <source>
        <dbReference type="ARBA" id="ARBA00022737"/>
    </source>
</evidence>
<dbReference type="GO" id="GO:0004842">
    <property type="term" value="F:ubiquitin-protein transferase activity"/>
    <property type="evidence" value="ECO:0007669"/>
    <property type="project" value="TreeGrafter"/>
</dbReference>
<evidence type="ECO:0000256" key="6">
    <source>
        <dbReference type="ARBA" id="ARBA00022786"/>
    </source>
</evidence>
<comment type="caution">
    <text evidence="9">The sequence shown here is derived from an EMBL/GenBank/DDBJ whole genome shotgun (WGS) entry which is preliminary data.</text>
</comment>
<reference evidence="9" key="1">
    <citation type="journal article" date="2020" name="Phytopathology">
        <title>Genome Sequence Resources of Colletotrichum truncatum, C. plurivorum, C. musicola, and C. sojae: Four Species Pathogenic to Soybean (Glycine max).</title>
        <authorList>
            <person name="Rogerio F."/>
            <person name="Boufleur T.R."/>
            <person name="Ciampi-Guillardi M."/>
            <person name="Sukno S.A."/>
            <person name="Thon M.R."/>
            <person name="Massola Junior N.S."/>
            <person name="Baroncelli R."/>
        </authorList>
    </citation>
    <scope>NUCLEOTIDE SEQUENCE</scope>
    <source>
        <strain evidence="9">LFN0074</strain>
    </source>
</reference>
<dbReference type="Proteomes" id="UP000639643">
    <property type="component" value="Unassembled WGS sequence"/>
</dbReference>
<dbReference type="GO" id="GO:0008270">
    <property type="term" value="F:zinc ion binding"/>
    <property type="evidence" value="ECO:0007669"/>
    <property type="project" value="UniProtKB-KW"/>
</dbReference>
<dbReference type="GO" id="GO:0000151">
    <property type="term" value="C:ubiquitin ligase complex"/>
    <property type="evidence" value="ECO:0007669"/>
    <property type="project" value="TreeGrafter"/>
</dbReference>
<dbReference type="SUPFAM" id="SSF57850">
    <property type="entry name" value="RING/U-box"/>
    <property type="match status" value="1"/>
</dbReference>
<dbReference type="Pfam" id="PF01485">
    <property type="entry name" value="IBR"/>
    <property type="match status" value="1"/>
</dbReference>
<comment type="pathway">
    <text evidence="1">Protein modification; protein ubiquitination.</text>
</comment>
<keyword evidence="5" id="KW-0863">Zinc-finger</keyword>
<dbReference type="InterPro" id="IPR002867">
    <property type="entry name" value="IBR_dom"/>
</dbReference>
<dbReference type="AlphaFoldDB" id="A0A8H6IMU8"/>
<name>A0A8H6IMU8_9PEZI</name>
<dbReference type="PANTHER" id="PTHR22770:SF13">
    <property type="entry name" value="RING-TYPE DOMAIN-CONTAINING PROTEIN"/>
    <property type="match status" value="1"/>
</dbReference>
<evidence type="ECO:0000256" key="1">
    <source>
        <dbReference type="ARBA" id="ARBA00004906"/>
    </source>
</evidence>
<evidence type="ECO:0000256" key="5">
    <source>
        <dbReference type="ARBA" id="ARBA00022771"/>
    </source>
</evidence>
<keyword evidence="2" id="KW-0808">Transferase</keyword>
<dbReference type="GO" id="GO:0043161">
    <property type="term" value="P:proteasome-mediated ubiquitin-dependent protein catabolic process"/>
    <property type="evidence" value="ECO:0007669"/>
    <property type="project" value="TreeGrafter"/>
</dbReference>
<dbReference type="PANTHER" id="PTHR22770">
    <property type="entry name" value="UBIQUITIN CONJUGATING ENZYME 7 INTERACTING PROTEIN-RELATED"/>
    <property type="match status" value="1"/>
</dbReference>
<dbReference type="EMBL" id="WIGM01001877">
    <property type="protein sequence ID" value="KAF6787337.1"/>
    <property type="molecule type" value="Genomic_DNA"/>
</dbReference>
<feature type="domain" description="RING-type" evidence="8">
    <location>
        <begin position="74"/>
        <end position="279"/>
    </location>
</feature>
<keyword evidence="4" id="KW-0677">Repeat</keyword>